<proteinExistence type="predicted"/>
<dbReference type="EMBL" id="RJVJ01000001">
    <property type="protein sequence ID" value="ROR45129.1"/>
    <property type="molecule type" value="Genomic_DNA"/>
</dbReference>
<protein>
    <submittedName>
        <fullName evidence="1">Uncharacterized protein</fullName>
    </submittedName>
</protein>
<evidence type="ECO:0000313" key="1">
    <source>
        <dbReference type="EMBL" id="ROR45129.1"/>
    </source>
</evidence>
<dbReference type="Proteomes" id="UP000267408">
    <property type="component" value="Unassembled WGS sequence"/>
</dbReference>
<sequence>MVRGGQLGWDAEFRCGACGGGGCLGFGGEDAPDWVRGPLLERYGPVLVRLVGPGVDRGAVLRVVRAAWPVTLPQAAGLLRQLAGDGLAGTPAEAAWLCGRLAERGVAAEAVPGRGMVVAGADWPWGLSG</sequence>
<dbReference type="AlphaFoldDB" id="A0A8G1UP01"/>
<name>A0A8G1UP01_9ACTN</name>
<evidence type="ECO:0000313" key="2">
    <source>
        <dbReference type="Proteomes" id="UP000267408"/>
    </source>
</evidence>
<comment type="caution">
    <text evidence="1">The sequence shown here is derived from an EMBL/GenBank/DDBJ whole genome shotgun (WGS) entry which is preliminary data.</text>
</comment>
<gene>
    <name evidence="1" type="ORF">EDD39_3342</name>
</gene>
<organism evidence="1 2">
    <name type="scientific">Kitasatospora cineracea</name>
    <dbReference type="NCBI Taxonomy" id="88074"/>
    <lineage>
        <taxon>Bacteria</taxon>
        <taxon>Bacillati</taxon>
        <taxon>Actinomycetota</taxon>
        <taxon>Actinomycetes</taxon>
        <taxon>Kitasatosporales</taxon>
        <taxon>Streptomycetaceae</taxon>
        <taxon>Kitasatospora</taxon>
    </lineage>
</organism>
<reference evidence="1 2" key="1">
    <citation type="submission" date="2018-11" db="EMBL/GenBank/DDBJ databases">
        <title>Sequencing the genomes of 1000 actinobacteria strains.</title>
        <authorList>
            <person name="Klenk H.-P."/>
        </authorList>
    </citation>
    <scope>NUCLEOTIDE SEQUENCE [LARGE SCALE GENOMIC DNA]</scope>
    <source>
        <strain evidence="1 2">DSM 44780</strain>
    </source>
</reference>
<accession>A0A8G1UP01</accession>